<keyword evidence="4" id="KW-1185">Reference proteome</keyword>
<accession>A0A7C9HCP5</accession>
<organism evidence="3 4">
    <name type="scientific">Prevotella vespertina</name>
    <dbReference type="NCBI Taxonomy" id="2608404"/>
    <lineage>
        <taxon>Bacteria</taxon>
        <taxon>Pseudomonadati</taxon>
        <taxon>Bacteroidota</taxon>
        <taxon>Bacteroidia</taxon>
        <taxon>Bacteroidales</taxon>
        <taxon>Prevotellaceae</taxon>
        <taxon>Prevotella</taxon>
    </lineage>
</organism>
<comment type="caution">
    <text evidence="3">The sequence shown here is derived from an EMBL/GenBank/DDBJ whole genome shotgun (WGS) entry which is preliminary data.</text>
</comment>
<dbReference type="RefSeq" id="WP_155714912.1">
    <property type="nucleotide sequence ID" value="NZ_VVIQ01000001.1"/>
</dbReference>
<protein>
    <submittedName>
        <fullName evidence="3">SusF/SusE family outer membrane protein</fullName>
    </submittedName>
</protein>
<evidence type="ECO:0000259" key="2">
    <source>
        <dbReference type="Pfam" id="PF14292"/>
    </source>
</evidence>
<reference evidence="3 4" key="1">
    <citation type="submission" date="2019-09" db="EMBL/GenBank/DDBJ databases">
        <title>Prevotella A2879 sp. nov., isolated from an abscess of a patient.</title>
        <authorList>
            <person name="Buhl M."/>
            <person name="Oberhettinger P."/>
        </authorList>
    </citation>
    <scope>NUCLEOTIDE SEQUENCE [LARGE SCALE GENOMIC DNA]</scope>
    <source>
        <strain evidence="3 4">A2879</strain>
    </source>
</reference>
<dbReference type="EMBL" id="VVIQ01000001">
    <property type="protein sequence ID" value="MUL26809.1"/>
    <property type="molecule type" value="Genomic_DNA"/>
</dbReference>
<dbReference type="InterPro" id="IPR025970">
    <property type="entry name" value="SusE"/>
</dbReference>
<feature type="chain" id="PRO_5028836119" evidence="1">
    <location>
        <begin position="22"/>
        <end position="377"/>
    </location>
</feature>
<evidence type="ECO:0000313" key="4">
    <source>
        <dbReference type="Proteomes" id="UP000482295"/>
    </source>
</evidence>
<name>A0A7C9HCP5_9BACT</name>
<dbReference type="PROSITE" id="PS51257">
    <property type="entry name" value="PROKAR_LIPOPROTEIN"/>
    <property type="match status" value="1"/>
</dbReference>
<proteinExistence type="predicted"/>
<keyword evidence="1" id="KW-0732">Signal</keyword>
<dbReference type="Gene3D" id="2.60.40.3620">
    <property type="match status" value="1"/>
</dbReference>
<evidence type="ECO:0000256" key="1">
    <source>
        <dbReference type="SAM" id="SignalP"/>
    </source>
</evidence>
<evidence type="ECO:0000313" key="3">
    <source>
        <dbReference type="EMBL" id="MUL26809.1"/>
    </source>
</evidence>
<dbReference type="AlphaFoldDB" id="A0A7C9HCP5"/>
<feature type="domain" description="SusE outer membrane protein" evidence="2">
    <location>
        <begin position="29"/>
        <end position="129"/>
    </location>
</feature>
<gene>
    <name evidence="3" type="ORF">F0475_00395</name>
</gene>
<feature type="signal peptide" evidence="1">
    <location>
        <begin position="1"/>
        <end position="21"/>
    </location>
</feature>
<dbReference type="Pfam" id="PF14292">
    <property type="entry name" value="SusE"/>
    <property type="match status" value="1"/>
</dbReference>
<sequence length="377" mass="42356">MKTINKIFGLLSILLAFTACNEDPTYFQLPNQPDDMHIQASVSEVVLNKGQEGQPAITFKWDEVKSPIKDYDSITYSIRLYATESKSDNHTEFISIGKKREVTFTHKELNDIIARWVPAGTKVSVTAEVVGLINNEIKYIKPESSMVEFSVTGYEKTPMYLYAHLKDDATGAERVERLSQRQLGSGIYEGTFPVTPCSYYFTTSPTSDRPAYGQDSGEKLKFVNEGNVSNFANTASGTRTFIVDINDEFMDCRVVNIVQLPTRETIRIVGDGCSIGWDPGSSEGLFKIENPRYPYIYSWTGEFKNGEIKVNTGTNWGDQFFFAPESNADPAVNHQLNMFRYEGAGGDVKWKVTTPGRFKFTLCLDADNLHTSFEPVQ</sequence>
<dbReference type="Proteomes" id="UP000482295">
    <property type="component" value="Unassembled WGS sequence"/>
</dbReference>